<gene>
    <name evidence="1" type="ORF">NIES267_40780</name>
</gene>
<evidence type="ECO:0000313" key="1">
    <source>
        <dbReference type="EMBL" id="BAY84582.1"/>
    </source>
</evidence>
<dbReference type="EMBL" id="AP018227">
    <property type="protein sequence ID" value="BAY84582.1"/>
    <property type="molecule type" value="Genomic_DNA"/>
</dbReference>
<proteinExistence type="predicted"/>
<evidence type="ECO:0000313" key="2">
    <source>
        <dbReference type="Proteomes" id="UP000218418"/>
    </source>
</evidence>
<name>A0A1Z4LTL6_9CYAN</name>
<keyword evidence="2" id="KW-1185">Reference proteome</keyword>
<dbReference type="AlphaFoldDB" id="A0A1Z4LTL6"/>
<sequence length="48" mass="5425">MQSTTNTQTNQSKQLKSQTRFLDFKGKQSKIICSHAASQLLLLLNNMV</sequence>
<accession>A0A1Z4LTL6</accession>
<dbReference type="Proteomes" id="UP000218418">
    <property type="component" value="Chromosome"/>
</dbReference>
<protein>
    <submittedName>
        <fullName evidence="1">Uncharacterized protein</fullName>
    </submittedName>
</protein>
<organism evidence="1 2">
    <name type="scientific">Calothrix parasitica NIES-267</name>
    <dbReference type="NCBI Taxonomy" id="1973488"/>
    <lineage>
        <taxon>Bacteria</taxon>
        <taxon>Bacillati</taxon>
        <taxon>Cyanobacteriota</taxon>
        <taxon>Cyanophyceae</taxon>
        <taxon>Nostocales</taxon>
        <taxon>Calotrichaceae</taxon>
        <taxon>Calothrix</taxon>
    </lineage>
</organism>
<reference evidence="1 2" key="1">
    <citation type="submission" date="2017-06" db="EMBL/GenBank/DDBJ databases">
        <title>Genome sequencing of cyanobaciteial culture collection at National Institute for Environmental Studies (NIES).</title>
        <authorList>
            <person name="Hirose Y."/>
            <person name="Shimura Y."/>
            <person name="Fujisawa T."/>
            <person name="Nakamura Y."/>
            <person name="Kawachi M."/>
        </authorList>
    </citation>
    <scope>NUCLEOTIDE SEQUENCE [LARGE SCALE GENOMIC DNA]</scope>
    <source>
        <strain evidence="1 2">NIES-267</strain>
    </source>
</reference>